<proteinExistence type="predicted"/>
<dbReference type="KEGG" id="jre:109007838"/>
<reference evidence="2" key="1">
    <citation type="submission" date="2025-08" db="UniProtKB">
        <authorList>
            <consortium name="RefSeq"/>
        </authorList>
    </citation>
    <scope>IDENTIFICATION</scope>
    <source>
        <tissue evidence="2">Leaves</tissue>
    </source>
</reference>
<gene>
    <name evidence="2" type="primary">LOC109007838</name>
</gene>
<accession>A0A2I4GH57</accession>
<dbReference type="Proteomes" id="UP000235220">
    <property type="component" value="Chromosome 12"/>
</dbReference>
<dbReference type="OrthoDB" id="1729599at2759"/>
<dbReference type="AlphaFoldDB" id="A0A2I4GH57"/>
<keyword evidence="1" id="KW-1185">Reference proteome</keyword>
<name>A0A2I4GH57_JUGRE</name>
<protein>
    <submittedName>
        <fullName evidence="2">Uncharacterized protein LOC109007838</fullName>
    </submittedName>
</protein>
<dbReference type="RefSeq" id="XP_018843235.1">
    <property type="nucleotide sequence ID" value="XM_018987690.1"/>
</dbReference>
<dbReference type="Gramene" id="Jr12_17960_p1">
    <property type="protein sequence ID" value="cds.Jr12_17960_p1"/>
    <property type="gene ID" value="Jr12_17960"/>
</dbReference>
<evidence type="ECO:0000313" key="2">
    <source>
        <dbReference type="RefSeq" id="XP_018843235.1"/>
    </source>
</evidence>
<evidence type="ECO:0000313" key="1">
    <source>
        <dbReference type="Proteomes" id="UP000235220"/>
    </source>
</evidence>
<dbReference type="GeneID" id="109007838"/>
<sequence length="140" mass="15271">MMRRVVVVVYFAMLVLVLVAQAHQFEESSSSTGQLAPISSVASLPGDEGKSKPPAPGRACDGIYTCPAKCWVFRHDPKHYVVCVELCKKHCKDGGPALSDDIYTCTLACADSMPTRQLDSDHAVGGDYVETCFQKCKKNR</sequence>
<organism evidence="1 2">
    <name type="scientific">Juglans regia</name>
    <name type="common">English walnut</name>
    <dbReference type="NCBI Taxonomy" id="51240"/>
    <lineage>
        <taxon>Eukaryota</taxon>
        <taxon>Viridiplantae</taxon>
        <taxon>Streptophyta</taxon>
        <taxon>Embryophyta</taxon>
        <taxon>Tracheophyta</taxon>
        <taxon>Spermatophyta</taxon>
        <taxon>Magnoliopsida</taxon>
        <taxon>eudicotyledons</taxon>
        <taxon>Gunneridae</taxon>
        <taxon>Pentapetalae</taxon>
        <taxon>rosids</taxon>
        <taxon>fabids</taxon>
        <taxon>Fagales</taxon>
        <taxon>Juglandaceae</taxon>
        <taxon>Juglans</taxon>
    </lineage>
</organism>